<feature type="signal peptide" evidence="5">
    <location>
        <begin position="1"/>
        <end position="32"/>
    </location>
</feature>
<dbReference type="Pfam" id="PF00413">
    <property type="entry name" value="Peptidase_M10"/>
    <property type="match status" value="1"/>
</dbReference>
<sequence>MRRALRAPVLAAVAVLSAGALTVSLLAAPAQAAPGRTRVSGTLSAPATNPGGTPVTISGYVKAKGKGARKRTVVLEQKIASGWRKVARTRSDRSGAYAITVPTDWFYSSKMRARVVKKRKYRGATSRAHRLTVAPAYVPLGSPTSWVRLRKEGDRWNPCRTVTYGINSSRATPDPATVAAGIHNTIALVSQATGVRFTFTGETSAAPFDKKFRRSDPMLTFAFTTDAETPLDLGPTYAARGGSDRTVWSRDARGKRILRIRDGGVLYDLTDTAQMTAAQFQQLTLHEVGHAMGLGHVPATDQYMTAGPELYNLPLSYQAGDLAGLAKVGLQAGCIKPLRGSRKVVLDRTTVPDGITQD</sequence>
<comment type="caution">
    <text evidence="7">The sequence shown here is derived from an EMBL/GenBank/DDBJ whole genome shotgun (WGS) entry which is preliminary data.</text>
</comment>
<keyword evidence="8" id="KW-1185">Reference proteome</keyword>
<keyword evidence="1" id="KW-0645">Protease</keyword>
<protein>
    <recommendedName>
        <fullName evidence="6">Peptidase M10 metallopeptidase domain-containing protein</fullName>
    </recommendedName>
</protein>
<feature type="chain" id="PRO_5031353569" description="Peptidase M10 metallopeptidase domain-containing protein" evidence="5">
    <location>
        <begin position="33"/>
        <end position="358"/>
    </location>
</feature>
<reference evidence="7 8" key="2">
    <citation type="submission" date="2020-08" db="EMBL/GenBank/DDBJ databases">
        <title>The Agave Microbiome: Exploring the role of microbial communities in plant adaptations to desert environments.</title>
        <authorList>
            <person name="Partida-Martinez L.P."/>
        </authorList>
    </citation>
    <scope>NUCLEOTIDE SEQUENCE [LARGE SCALE GENOMIC DNA]</scope>
    <source>
        <strain evidence="7 8">AT2.17</strain>
    </source>
</reference>
<keyword evidence="4" id="KW-0862">Zinc</keyword>
<gene>
    <name evidence="7" type="ORF">F4692_003931</name>
</gene>
<reference evidence="7 8" key="1">
    <citation type="submission" date="2020-07" db="EMBL/GenBank/DDBJ databases">
        <authorList>
            <person name="Partida-Martinez L."/>
            <person name="Huntemann M."/>
            <person name="Clum A."/>
            <person name="Wang J."/>
            <person name="Palaniappan K."/>
            <person name="Ritter S."/>
            <person name="Chen I.-M."/>
            <person name="Stamatis D."/>
            <person name="Reddy T."/>
            <person name="O'Malley R."/>
            <person name="Daum C."/>
            <person name="Shapiro N."/>
            <person name="Ivanova N."/>
            <person name="Kyrpides N."/>
            <person name="Woyke T."/>
        </authorList>
    </citation>
    <scope>NUCLEOTIDE SEQUENCE [LARGE SCALE GENOMIC DNA]</scope>
    <source>
        <strain evidence="7 8">AT2.17</strain>
    </source>
</reference>
<dbReference type="Proteomes" id="UP000549911">
    <property type="component" value="Unassembled WGS sequence"/>
</dbReference>
<evidence type="ECO:0000256" key="3">
    <source>
        <dbReference type="ARBA" id="ARBA00022801"/>
    </source>
</evidence>
<dbReference type="InterPro" id="IPR001818">
    <property type="entry name" value="Pept_M10_metallopeptidase"/>
</dbReference>
<keyword evidence="3" id="KW-0378">Hydrolase</keyword>
<dbReference type="AlphaFoldDB" id="A0A7Y9H6F9"/>
<dbReference type="GO" id="GO:0008270">
    <property type="term" value="F:zinc ion binding"/>
    <property type="evidence" value="ECO:0007669"/>
    <property type="project" value="InterPro"/>
</dbReference>
<dbReference type="RefSeq" id="WP_179621412.1">
    <property type="nucleotide sequence ID" value="NZ_JACCBW010000006.1"/>
</dbReference>
<evidence type="ECO:0000256" key="4">
    <source>
        <dbReference type="ARBA" id="ARBA00022833"/>
    </source>
</evidence>
<organism evidence="7 8">
    <name type="scientific">Nocardioides cavernae</name>
    <dbReference type="NCBI Taxonomy" id="1921566"/>
    <lineage>
        <taxon>Bacteria</taxon>
        <taxon>Bacillati</taxon>
        <taxon>Actinomycetota</taxon>
        <taxon>Actinomycetes</taxon>
        <taxon>Propionibacteriales</taxon>
        <taxon>Nocardioidaceae</taxon>
        <taxon>Nocardioides</taxon>
    </lineage>
</organism>
<evidence type="ECO:0000259" key="6">
    <source>
        <dbReference type="Pfam" id="PF00413"/>
    </source>
</evidence>
<dbReference type="GO" id="GO:0004222">
    <property type="term" value="F:metalloendopeptidase activity"/>
    <property type="evidence" value="ECO:0007669"/>
    <property type="project" value="InterPro"/>
</dbReference>
<evidence type="ECO:0000256" key="5">
    <source>
        <dbReference type="SAM" id="SignalP"/>
    </source>
</evidence>
<dbReference type="GO" id="GO:0006508">
    <property type="term" value="P:proteolysis"/>
    <property type="evidence" value="ECO:0007669"/>
    <property type="project" value="UniProtKB-KW"/>
</dbReference>
<keyword evidence="5" id="KW-0732">Signal</keyword>
<dbReference type="SUPFAM" id="SSF55486">
    <property type="entry name" value="Metalloproteases ('zincins'), catalytic domain"/>
    <property type="match status" value="1"/>
</dbReference>
<evidence type="ECO:0000313" key="7">
    <source>
        <dbReference type="EMBL" id="NYE38780.1"/>
    </source>
</evidence>
<evidence type="ECO:0000256" key="1">
    <source>
        <dbReference type="ARBA" id="ARBA00022670"/>
    </source>
</evidence>
<evidence type="ECO:0000313" key="8">
    <source>
        <dbReference type="Proteomes" id="UP000549911"/>
    </source>
</evidence>
<feature type="domain" description="Peptidase M10 metallopeptidase" evidence="6">
    <location>
        <begin position="156"/>
        <end position="306"/>
    </location>
</feature>
<dbReference type="GO" id="GO:0031012">
    <property type="term" value="C:extracellular matrix"/>
    <property type="evidence" value="ECO:0007669"/>
    <property type="project" value="InterPro"/>
</dbReference>
<dbReference type="Gene3D" id="3.40.390.10">
    <property type="entry name" value="Collagenase (Catalytic Domain)"/>
    <property type="match status" value="1"/>
</dbReference>
<keyword evidence="2" id="KW-0479">Metal-binding</keyword>
<dbReference type="EMBL" id="JACCBW010000006">
    <property type="protein sequence ID" value="NYE38780.1"/>
    <property type="molecule type" value="Genomic_DNA"/>
</dbReference>
<dbReference type="InterPro" id="IPR024079">
    <property type="entry name" value="MetalloPept_cat_dom_sf"/>
</dbReference>
<evidence type="ECO:0000256" key="2">
    <source>
        <dbReference type="ARBA" id="ARBA00022723"/>
    </source>
</evidence>
<proteinExistence type="predicted"/>
<accession>A0A7Y9H6F9</accession>
<name>A0A7Y9H6F9_9ACTN</name>